<proteinExistence type="predicted"/>
<dbReference type="Proteomes" id="UP000218785">
    <property type="component" value="Chromosome"/>
</dbReference>
<protein>
    <submittedName>
        <fullName evidence="2">Uncharacterized protein</fullName>
    </submittedName>
</protein>
<dbReference type="KEGG" id="ttq:NIES37_07640"/>
<dbReference type="AlphaFoldDB" id="A0A1Z4MTP3"/>
<keyword evidence="3" id="KW-1185">Reference proteome</keyword>
<gene>
    <name evidence="2" type="ORF">NIES37_07640</name>
</gene>
<feature type="transmembrane region" description="Helical" evidence="1">
    <location>
        <begin position="34"/>
        <end position="55"/>
    </location>
</feature>
<dbReference type="NCBIfam" id="NF038305">
    <property type="entry name" value="HpsJ_fam"/>
    <property type="match status" value="1"/>
</dbReference>
<dbReference type="RefSeq" id="WP_096573982.1">
    <property type="nucleotide sequence ID" value="NZ_CAWNJS010000001.1"/>
</dbReference>
<name>A0A1Z4MTP3_9CYAN</name>
<sequence>MQEFNIPQSLEIEVSQLRKTINSLLWVTKLFRTVGYSILVLVFIDLIDIFVPLNFMNPVWELQMMGALVDLVIITLIGLVLVFSGKLEKRLKWEFPFLLWLSRLSLLVGLLYLLLIPLGINNTISLYNVNIEVLNQDYSQQVLLNSNWKQHIGPASASEWNNLLEHQNMQEVKTQTLVEVNQKQNHPDKKLPATNFSRNFKLLKSSVKFNLGALVAAALFITIWKETSWARAWG</sequence>
<keyword evidence="1" id="KW-0472">Membrane</keyword>
<keyword evidence="1" id="KW-0812">Transmembrane</keyword>
<evidence type="ECO:0000313" key="3">
    <source>
        <dbReference type="Proteomes" id="UP000218785"/>
    </source>
</evidence>
<evidence type="ECO:0000256" key="1">
    <source>
        <dbReference type="SAM" id="Phobius"/>
    </source>
</evidence>
<dbReference type="EMBL" id="AP018248">
    <property type="protein sequence ID" value="BAY96827.1"/>
    <property type="molecule type" value="Genomic_DNA"/>
</dbReference>
<evidence type="ECO:0000313" key="2">
    <source>
        <dbReference type="EMBL" id="BAY96827.1"/>
    </source>
</evidence>
<organism evidence="2 3">
    <name type="scientific">Tolypothrix tenuis PCC 7101</name>
    <dbReference type="NCBI Taxonomy" id="231146"/>
    <lineage>
        <taxon>Bacteria</taxon>
        <taxon>Bacillati</taxon>
        <taxon>Cyanobacteriota</taxon>
        <taxon>Cyanophyceae</taxon>
        <taxon>Nostocales</taxon>
        <taxon>Tolypothrichaceae</taxon>
        <taxon>Tolypothrix</taxon>
    </lineage>
</organism>
<feature type="transmembrane region" description="Helical" evidence="1">
    <location>
        <begin position="97"/>
        <end position="120"/>
    </location>
</feature>
<dbReference type="InterPro" id="IPR047709">
    <property type="entry name" value="HpsJ-like"/>
</dbReference>
<feature type="transmembrane region" description="Helical" evidence="1">
    <location>
        <begin position="207"/>
        <end position="224"/>
    </location>
</feature>
<reference evidence="2 3" key="1">
    <citation type="submission" date="2017-06" db="EMBL/GenBank/DDBJ databases">
        <title>Genome sequencing of cyanobaciteial culture collection at National Institute for Environmental Studies (NIES).</title>
        <authorList>
            <person name="Hirose Y."/>
            <person name="Shimura Y."/>
            <person name="Fujisawa T."/>
            <person name="Nakamura Y."/>
            <person name="Kawachi M."/>
        </authorList>
    </citation>
    <scope>NUCLEOTIDE SEQUENCE [LARGE SCALE GENOMIC DNA]</scope>
    <source>
        <strain evidence="2 3">NIES-37</strain>
    </source>
</reference>
<feature type="transmembrane region" description="Helical" evidence="1">
    <location>
        <begin position="67"/>
        <end position="85"/>
    </location>
</feature>
<keyword evidence="1" id="KW-1133">Transmembrane helix</keyword>
<accession>A0A1Z4MTP3</accession>